<proteinExistence type="inferred from homology"/>
<dbReference type="Pfam" id="PF11789">
    <property type="entry name" value="zf-Nse"/>
    <property type="match status" value="1"/>
</dbReference>
<keyword evidence="5" id="KW-0479">Metal-binding</keyword>
<dbReference type="Proteomes" id="UP000038830">
    <property type="component" value="Unassembled WGS sequence"/>
</dbReference>
<dbReference type="GO" id="GO:0061665">
    <property type="term" value="F:SUMO ligase activity"/>
    <property type="evidence" value="ECO:0007669"/>
    <property type="project" value="TreeGrafter"/>
</dbReference>
<dbReference type="Gene3D" id="3.30.40.10">
    <property type="entry name" value="Zinc/RING finger domain, C3HC4 (zinc finger)"/>
    <property type="match status" value="1"/>
</dbReference>
<dbReference type="GO" id="GO:0016874">
    <property type="term" value="F:ligase activity"/>
    <property type="evidence" value="ECO:0007669"/>
    <property type="project" value="UniProtKB-KW"/>
</dbReference>
<comment type="subcellular location">
    <subcellularLocation>
        <location evidence="1">Nucleus</location>
    </subcellularLocation>
</comment>
<comment type="similarity">
    <text evidence="3">Belongs to the NSE2 family.</text>
</comment>
<dbReference type="InterPro" id="IPR013083">
    <property type="entry name" value="Znf_RING/FYVE/PHD"/>
</dbReference>
<dbReference type="InterPro" id="IPR004181">
    <property type="entry name" value="Znf_MIZ"/>
</dbReference>
<dbReference type="GO" id="GO:0008270">
    <property type="term" value="F:zinc ion binding"/>
    <property type="evidence" value="ECO:0007669"/>
    <property type="project" value="UniProtKB-KW"/>
</dbReference>
<keyword evidence="6 10" id="KW-0863">Zinc-finger</keyword>
<dbReference type="InterPro" id="IPR026846">
    <property type="entry name" value="Nse2(Mms21)"/>
</dbReference>
<accession>A0A0H5CBY1</accession>
<dbReference type="CDD" id="cd16651">
    <property type="entry name" value="SPL-RING_NSE2"/>
    <property type="match status" value="1"/>
</dbReference>
<keyword evidence="8" id="KW-0862">Zinc</keyword>
<dbReference type="Gene3D" id="1.20.120.1010">
    <property type="match status" value="1"/>
</dbReference>
<name>A0A0H5CBY1_CYBJN</name>
<evidence type="ECO:0000313" key="13">
    <source>
        <dbReference type="Proteomes" id="UP000038830"/>
    </source>
</evidence>
<evidence type="ECO:0000313" key="12">
    <source>
        <dbReference type="EMBL" id="CEP22119.1"/>
    </source>
</evidence>
<evidence type="ECO:0000256" key="2">
    <source>
        <dbReference type="ARBA" id="ARBA00004718"/>
    </source>
</evidence>
<evidence type="ECO:0000256" key="8">
    <source>
        <dbReference type="ARBA" id="ARBA00022833"/>
    </source>
</evidence>
<evidence type="ECO:0000256" key="5">
    <source>
        <dbReference type="ARBA" id="ARBA00022723"/>
    </source>
</evidence>
<evidence type="ECO:0000256" key="3">
    <source>
        <dbReference type="ARBA" id="ARBA00008212"/>
    </source>
</evidence>
<keyword evidence="4" id="KW-0808">Transferase</keyword>
<dbReference type="SUPFAM" id="SSF57850">
    <property type="entry name" value="RING/U-box"/>
    <property type="match status" value="1"/>
</dbReference>
<sequence>MQIPACVPIHHTLAQDVLKIRDETVQESDLIETKKKLFEAALKFLDEIVQTPSRPGDDEDTGRLAPLMKLIKSIDRVSEAEDESRMFKRSFNEVRETVWNRMKDEPELTMENVGMYAQRDPENTLFSRILEKRLEEDSKVLERNKTSVTHKDHLYLKNAAFIIDHPLDPLPDENADDDLQVEGGKVDIKCPLSLRIFEQPMRSKKCGHTFDYSAIKDTWRHNVEPCPVLGCGSRISINDFEPDELMNLRVKSFHRLQRKLENDDSVEKI</sequence>
<comment type="pathway">
    <text evidence="2">Protein modification; protein sumoylation.</text>
</comment>
<dbReference type="PANTHER" id="PTHR21330:SF1">
    <property type="entry name" value="E3 SUMO-PROTEIN LIGASE NSE2"/>
    <property type="match status" value="1"/>
</dbReference>
<evidence type="ECO:0000256" key="10">
    <source>
        <dbReference type="PROSITE-ProRule" id="PRU00452"/>
    </source>
</evidence>
<organism evidence="12 13">
    <name type="scientific">Cyberlindnera jadinii (strain ATCC 18201 / CBS 1600 / BCRC 20928 / JCM 3617 / NBRC 0987 / NRRL Y-1542)</name>
    <name type="common">Torula yeast</name>
    <name type="synonym">Candida utilis</name>
    <dbReference type="NCBI Taxonomy" id="983966"/>
    <lineage>
        <taxon>Eukaryota</taxon>
        <taxon>Fungi</taxon>
        <taxon>Dikarya</taxon>
        <taxon>Ascomycota</taxon>
        <taxon>Saccharomycotina</taxon>
        <taxon>Saccharomycetes</taxon>
        <taxon>Phaffomycetales</taxon>
        <taxon>Phaffomycetaceae</taxon>
        <taxon>Cyberlindnera</taxon>
    </lineage>
</organism>
<dbReference type="GO" id="GO:0005634">
    <property type="term" value="C:nucleus"/>
    <property type="evidence" value="ECO:0007669"/>
    <property type="project" value="UniProtKB-SubCell"/>
</dbReference>
<feature type="domain" description="SP-RING-type" evidence="11">
    <location>
        <begin position="175"/>
        <end position="255"/>
    </location>
</feature>
<dbReference type="GO" id="GO:0016925">
    <property type="term" value="P:protein sumoylation"/>
    <property type="evidence" value="ECO:0007669"/>
    <property type="project" value="UniProtKB-UniPathway"/>
</dbReference>
<dbReference type="PROSITE" id="PS51044">
    <property type="entry name" value="ZF_SP_RING"/>
    <property type="match status" value="1"/>
</dbReference>
<reference evidence="13" key="1">
    <citation type="journal article" date="2015" name="J. Biotechnol.">
        <title>The structure of the Cyberlindnera jadinii genome and its relation to Candida utilis analyzed by the occurrence of single nucleotide polymorphisms.</title>
        <authorList>
            <person name="Rupp O."/>
            <person name="Brinkrolf K."/>
            <person name="Buerth C."/>
            <person name="Kunigo M."/>
            <person name="Schneider J."/>
            <person name="Jaenicke S."/>
            <person name="Goesmann A."/>
            <person name="Puehler A."/>
            <person name="Jaeger K.-E."/>
            <person name="Ernst J.F."/>
        </authorList>
    </citation>
    <scope>NUCLEOTIDE SEQUENCE [LARGE SCALE GENOMIC DNA]</scope>
    <source>
        <strain evidence="13">ATCC 18201 / CBS 1600 / BCRC 20928 / JCM 3617 / NBRC 0987 / NRRL Y-1542</strain>
    </source>
</reference>
<protein>
    <recommendedName>
        <fullName evidence="11">SP-RING-type domain-containing protein</fullName>
    </recommendedName>
</protein>
<evidence type="ECO:0000256" key="6">
    <source>
        <dbReference type="ARBA" id="ARBA00022771"/>
    </source>
</evidence>
<evidence type="ECO:0000259" key="11">
    <source>
        <dbReference type="PROSITE" id="PS51044"/>
    </source>
</evidence>
<dbReference type="PANTHER" id="PTHR21330">
    <property type="entry name" value="E3 SUMO-PROTEIN LIGASE NSE2"/>
    <property type="match status" value="1"/>
</dbReference>
<dbReference type="EMBL" id="CDQK01000003">
    <property type="protein sequence ID" value="CEP22119.1"/>
    <property type="molecule type" value="Genomic_DNA"/>
</dbReference>
<evidence type="ECO:0000256" key="1">
    <source>
        <dbReference type="ARBA" id="ARBA00004123"/>
    </source>
</evidence>
<dbReference type="GO" id="GO:0030915">
    <property type="term" value="C:Smc5-Smc6 complex"/>
    <property type="evidence" value="ECO:0007669"/>
    <property type="project" value="InterPro"/>
</dbReference>
<gene>
    <name evidence="12" type="ORF">BN1211_2390</name>
</gene>
<dbReference type="AlphaFoldDB" id="A0A0H5CBY1"/>
<dbReference type="UniPathway" id="UPA00886"/>
<keyword evidence="7" id="KW-0833">Ubl conjugation pathway</keyword>
<keyword evidence="12" id="KW-0436">Ligase</keyword>
<dbReference type="GO" id="GO:0000724">
    <property type="term" value="P:double-strand break repair via homologous recombination"/>
    <property type="evidence" value="ECO:0007669"/>
    <property type="project" value="InterPro"/>
</dbReference>
<evidence type="ECO:0000256" key="4">
    <source>
        <dbReference type="ARBA" id="ARBA00022679"/>
    </source>
</evidence>
<keyword evidence="9" id="KW-0539">Nucleus</keyword>
<evidence type="ECO:0000256" key="9">
    <source>
        <dbReference type="ARBA" id="ARBA00023242"/>
    </source>
</evidence>
<evidence type="ECO:0000256" key="7">
    <source>
        <dbReference type="ARBA" id="ARBA00022786"/>
    </source>
</evidence>